<name>A0ABU0DQR8_9BACI</name>
<protein>
    <submittedName>
        <fullName evidence="4">Prepilin peptidase CpaA</fullName>
        <ecNumber evidence="4">3.4.23.43</ecNumber>
    </submittedName>
</protein>
<dbReference type="EMBL" id="JAUSUP010000001">
    <property type="protein sequence ID" value="MDQ0350783.1"/>
    <property type="molecule type" value="Genomic_DNA"/>
</dbReference>
<feature type="transmembrane region" description="Helical" evidence="2">
    <location>
        <begin position="147"/>
        <end position="165"/>
    </location>
</feature>
<accession>A0ABU0DQR8</accession>
<keyword evidence="2" id="KW-0472">Membrane</keyword>
<keyword evidence="2" id="KW-1133">Transmembrane helix</keyword>
<evidence type="ECO:0000313" key="5">
    <source>
        <dbReference type="Proteomes" id="UP001236723"/>
    </source>
</evidence>
<gene>
    <name evidence="4" type="ORF">J2R98_000586</name>
</gene>
<comment type="similarity">
    <text evidence="1">Belongs to the peptidase A24 family.</text>
</comment>
<evidence type="ECO:0000256" key="2">
    <source>
        <dbReference type="SAM" id="Phobius"/>
    </source>
</evidence>
<proteinExistence type="inferred from homology"/>
<reference evidence="4 5" key="1">
    <citation type="submission" date="2023-07" db="EMBL/GenBank/DDBJ databases">
        <title>Genomic Encyclopedia of Type Strains, Phase IV (KMG-IV): sequencing the most valuable type-strain genomes for metagenomic binning, comparative biology and taxonomic classification.</title>
        <authorList>
            <person name="Goeker M."/>
        </authorList>
    </citation>
    <scope>NUCLEOTIDE SEQUENCE [LARGE SCALE GENOMIC DNA]</scope>
    <source>
        <strain evidence="4 5">DSM 15448</strain>
    </source>
</reference>
<feature type="domain" description="Prepilin type IV endopeptidase peptidase" evidence="3">
    <location>
        <begin position="6"/>
        <end position="108"/>
    </location>
</feature>
<dbReference type="InterPro" id="IPR050882">
    <property type="entry name" value="Prepilin_peptidase/N-MTase"/>
</dbReference>
<feature type="transmembrane region" description="Helical" evidence="2">
    <location>
        <begin position="49"/>
        <end position="70"/>
    </location>
</feature>
<dbReference type="PANTHER" id="PTHR30487:SF0">
    <property type="entry name" value="PREPILIN LEADER PEPTIDASE_N-METHYLTRANSFERASE-RELATED"/>
    <property type="match status" value="1"/>
</dbReference>
<feature type="transmembrane region" description="Helical" evidence="2">
    <location>
        <begin position="91"/>
        <end position="112"/>
    </location>
</feature>
<keyword evidence="5" id="KW-1185">Reference proteome</keyword>
<dbReference type="Gene3D" id="1.20.120.1220">
    <property type="match status" value="1"/>
</dbReference>
<evidence type="ECO:0000313" key="4">
    <source>
        <dbReference type="EMBL" id="MDQ0350783.1"/>
    </source>
</evidence>
<evidence type="ECO:0000259" key="3">
    <source>
        <dbReference type="Pfam" id="PF01478"/>
    </source>
</evidence>
<dbReference type="PANTHER" id="PTHR30487">
    <property type="entry name" value="TYPE 4 PREPILIN-LIKE PROTEINS LEADER PEPTIDE-PROCESSING ENZYME"/>
    <property type="match status" value="1"/>
</dbReference>
<keyword evidence="2" id="KW-0812">Transmembrane</keyword>
<comment type="caution">
    <text evidence="4">The sequence shown here is derived from an EMBL/GenBank/DDBJ whole genome shotgun (WGS) entry which is preliminary data.</text>
</comment>
<dbReference type="EC" id="3.4.23.43" evidence="4"/>
<dbReference type="Proteomes" id="UP001236723">
    <property type="component" value="Unassembled WGS sequence"/>
</dbReference>
<dbReference type="GO" id="GO:0004190">
    <property type="term" value="F:aspartic-type endopeptidase activity"/>
    <property type="evidence" value="ECO:0007669"/>
    <property type="project" value="UniProtKB-EC"/>
</dbReference>
<dbReference type="InterPro" id="IPR000045">
    <property type="entry name" value="Prepilin_IV_endopep_pep"/>
</dbReference>
<dbReference type="Pfam" id="PF01478">
    <property type="entry name" value="Peptidase_A24"/>
    <property type="match status" value="1"/>
</dbReference>
<keyword evidence="4" id="KW-0378">Hydrolase</keyword>
<feature type="transmembrane region" description="Helical" evidence="2">
    <location>
        <begin position="24"/>
        <end position="43"/>
    </location>
</feature>
<dbReference type="RefSeq" id="WP_307065936.1">
    <property type="nucleotide sequence ID" value="NZ_JAUSUP010000001.1"/>
</dbReference>
<sequence length="166" mass="18272">MVINAALVIILVISLITDIHKRKILNVITLPSMLFGIGYHTYINGLEGLSFSLIGLLLGFVILLIPFLLGGIGAGDVKLMAAIGALMGAQFVFYAFLLTAIIGGVISLLIMLKNKTLFPFFKRIYFKIIYKQQLADLNEPRKKHISIPYGVPIVMGTFIVMFWGGI</sequence>
<organism evidence="4 5">
    <name type="scientific">Alkalibacillus filiformis</name>
    <dbReference type="NCBI Taxonomy" id="200990"/>
    <lineage>
        <taxon>Bacteria</taxon>
        <taxon>Bacillati</taxon>
        <taxon>Bacillota</taxon>
        <taxon>Bacilli</taxon>
        <taxon>Bacillales</taxon>
        <taxon>Bacillaceae</taxon>
        <taxon>Alkalibacillus</taxon>
    </lineage>
</organism>
<evidence type="ECO:0000256" key="1">
    <source>
        <dbReference type="ARBA" id="ARBA00005801"/>
    </source>
</evidence>